<evidence type="ECO:0000256" key="7">
    <source>
        <dbReference type="ARBA" id="ARBA00023136"/>
    </source>
</evidence>
<evidence type="ECO:0000313" key="11">
    <source>
        <dbReference type="Proteomes" id="UP000645257"/>
    </source>
</evidence>
<reference evidence="10" key="2">
    <citation type="submission" date="2020-09" db="EMBL/GenBank/DDBJ databases">
        <authorList>
            <person name="Sun Q."/>
            <person name="Kim S."/>
        </authorList>
    </citation>
    <scope>NUCLEOTIDE SEQUENCE</scope>
    <source>
        <strain evidence="10">KCTC 32182</strain>
    </source>
</reference>
<dbReference type="RefSeq" id="WP_189536146.1">
    <property type="nucleotide sequence ID" value="NZ_BMYX01000022.1"/>
</dbReference>
<dbReference type="GO" id="GO:1990961">
    <property type="term" value="P:xenobiotic detoxification by transmembrane export across the plasma membrane"/>
    <property type="evidence" value="ECO:0007669"/>
    <property type="project" value="InterPro"/>
</dbReference>
<evidence type="ECO:0000256" key="1">
    <source>
        <dbReference type="ARBA" id="ARBA00004651"/>
    </source>
</evidence>
<keyword evidence="4" id="KW-1003">Cell membrane</keyword>
<dbReference type="AlphaFoldDB" id="A0A918UBK1"/>
<feature type="transmembrane region" description="Helical" evidence="8">
    <location>
        <begin position="242"/>
        <end position="262"/>
    </location>
</feature>
<evidence type="ECO:0000256" key="4">
    <source>
        <dbReference type="ARBA" id="ARBA00022475"/>
    </source>
</evidence>
<gene>
    <name evidence="10" type="ORF">GCM10011289_31800</name>
</gene>
<feature type="transmembrane region" description="Helical" evidence="8">
    <location>
        <begin position="163"/>
        <end position="181"/>
    </location>
</feature>
<dbReference type="InterPro" id="IPR020846">
    <property type="entry name" value="MFS_dom"/>
</dbReference>
<keyword evidence="3 8" id="KW-0813">Transport</keyword>
<feature type="transmembrane region" description="Helical" evidence="8">
    <location>
        <begin position="298"/>
        <end position="323"/>
    </location>
</feature>
<name>A0A918UBK1_9NEIS</name>
<reference evidence="10" key="1">
    <citation type="journal article" date="2014" name="Int. J. Syst. Evol. Microbiol.">
        <title>Complete genome sequence of Corynebacterium casei LMG S-19264T (=DSM 44701T), isolated from a smear-ripened cheese.</title>
        <authorList>
            <consortium name="US DOE Joint Genome Institute (JGI-PGF)"/>
            <person name="Walter F."/>
            <person name="Albersmeier A."/>
            <person name="Kalinowski J."/>
            <person name="Ruckert C."/>
        </authorList>
    </citation>
    <scope>NUCLEOTIDE SEQUENCE</scope>
    <source>
        <strain evidence="10">KCTC 32182</strain>
    </source>
</reference>
<evidence type="ECO:0000256" key="3">
    <source>
        <dbReference type="ARBA" id="ARBA00022448"/>
    </source>
</evidence>
<comment type="caution">
    <text evidence="8">Lacks conserved residue(s) required for the propagation of feature annotation.</text>
</comment>
<dbReference type="SUPFAM" id="SSF103473">
    <property type="entry name" value="MFS general substrate transporter"/>
    <property type="match status" value="1"/>
</dbReference>
<proteinExistence type="inferred from homology"/>
<dbReference type="EMBL" id="BMYX01000022">
    <property type="protein sequence ID" value="GGY25898.1"/>
    <property type="molecule type" value="Genomic_DNA"/>
</dbReference>
<comment type="similarity">
    <text evidence="2 8">Belongs to the major facilitator superfamily. Bcr/CmlA family.</text>
</comment>
<dbReference type="PANTHER" id="PTHR23502:SF70">
    <property type="entry name" value="BCR_CFLA FAMILY EFFLUX TRANSPORTER"/>
    <property type="match status" value="1"/>
</dbReference>
<comment type="caution">
    <text evidence="10">The sequence shown here is derived from an EMBL/GenBank/DDBJ whole genome shotgun (WGS) entry which is preliminary data.</text>
</comment>
<sequence>MPSPRLAMLTTLSAMLLILLNPLGIDLYLPAMPDMARHFGADIQLTLSAFVLSIGPGQLLFGPLSDRIGRRPVALFGIVLYGLAAWLIRSTDSLTLIILLRLIQGLGASATSVTAFSAIRDLFDGDEAARRYSLLNGALNIVPSAAPLAGAAMVQVWGWPSTFSALALTAALIGLALACLMPETARHRAEHSETGQPGFAAILRDADFLRYGACCAASLMIIISYVTLAPEVMIDGAGLSPMAFSLYFAANAVILILASLVAARRIPARGRRRVLAEGLWLMLAGGVLMLSVSDQSGAWHYMLPVAVVSTGFAMTMGPANGLAMTAFSRGAGRAAAALGCLQMISAALFSALLASLPGPAEIRLGTAIVVLALACLFATRAGNRRPG</sequence>
<dbReference type="GO" id="GO:0042910">
    <property type="term" value="F:xenobiotic transmembrane transporter activity"/>
    <property type="evidence" value="ECO:0007669"/>
    <property type="project" value="InterPro"/>
</dbReference>
<evidence type="ECO:0000313" key="10">
    <source>
        <dbReference type="EMBL" id="GGY25898.1"/>
    </source>
</evidence>
<feature type="transmembrane region" description="Helical" evidence="8">
    <location>
        <begin position="137"/>
        <end position="157"/>
    </location>
</feature>
<evidence type="ECO:0000259" key="9">
    <source>
        <dbReference type="PROSITE" id="PS50850"/>
    </source>
</evidence>
<feature type="transmembrane region" description="Helical" evidence="8">
    <location>
        <begin position="362"/>
        <end position="379"/>
    </location>
</feature>
<feature type="transmembrane region" description="Helical" evidence="8">
    <location>
        <begin position="73"/>
        <end position="88"/>
    </location>
</feature>
<evidence type="ECO:0000256" key="5">
    <source>
        <dbReference type="ARBA" id="ARBA00022692"/>
    </source>
</evidence>
<dbReference type="Pfam" id="PF07690">
    <property type="entry name" value="MFS_1"/>
    <property type="match status" value="1"/>
</dbReference>
<keyword evidence="11" id="KW-1185">Reference proteome</keyword>
<organism evidence="10 11">
    <name type="scientific">Paludibacterium paludis</name>
    <dbReference type="NCBI Taxonomy" id="1225769"/>
    <lineage>
        <taxon>Bacteria</taxon>
        <taxon>Pseudomonadati</taxon>
        <taxon>Pseudomonadota</taxon>
        <taxon>Betaproteobacteria</taxon>
        <taxon>Neisseriales</taxon>
        <taxon>Chromobacteriaceae</taxon>
        <taxon>Paludibacterium</taxon>
    </lineage>
</organism>
<keyword evidence="7 8" id="KW-0472">Membrane</keyword>
<dbReference type="InterPro" id="IPR036259">
    <property type="entry name" value="MFS_trans_sf"/>
</dbReference>
<dbReference type="Proteomes" id="UP000645257">
    <property type="component" value="Unassembled WGS sequence"/>
</dbReference>
<dbReference type="InterPro" id="IPR011701">
    <property type="entry name" value="MFS"/>
</dbReference>
<feature type="transmembrane region" description="Helical" evidence="8">
    <location>
        <begin position="43"/>
        <end position="61"/>
    </location>
</feature>
<accession>A0A918UBK1</accession>
<evidence type="ECO:0000256" key="6">
    <source>
        <dbReference type="ARBA" id="ARBA00022989"/>
    </source>
</evidence>
<dbReference type="InterPro" id="IPR004812">
    <property type="entry name" value="Efflux_drug-R_Bcr/CmlA"/>
</dbReference>
<feature type="domain" description="Major facilitator superfamily (MFS) profile" evidence="9">
    <location>
        <begin position="1"/>
        <end position="384"/>
    </location>
</feature>
<dbReference type="PROSITE" id="PS50850">
    <property type="entry name" value="MFS"/>
    <property type="match status" value="1"/>
</dbReference>
<comment type="subcellular location">
    <subcellularLocation>
        <location evidence="8">Cell inner membrane</location>
        <topology evidence="8">Multi-pass membrane protein</topology>
    </subcellularLocation>
    <subcellularLocation>
        <location evidence="1">Cell membrane</location>
        <topology evidence="1">Multi-pass membrane protein</topology>
    </subcellularLocation>
</comment>
<keyword evidence="6 8" id="KW-1133">Transmembrane helix</keyword>
<protein>
    <recommendedName>
        <fullName evidence="8">Bcr/CflA family efflux transporter</fullName>
    </recommendedName>
</protein>
<keyword evidence="8" id="KW-0997">Cell inner membrane</keyword>
<dbReference type="NCBIfam" id="TIGR00710">
    <property type="entry name" value="efflux_Bcr_CflA"/>
    <property type="match status" value="1"/>
</dbReference>
<dbReference type="GO" id="GO:0005886">
    <property type="term" value="C:plasma membrane"/>
    <property type="evidence" value="ECO:0007669"/>
    <property type="project" value="UniProtKB-SubCell"/>
</dbReference>
<dbReference type="Gene3D" id="1.20.1720.10">
    <property type="entry name" value="Multidrug resistance protein D"/>
    <property type="match status" value="1"/>
</dbReference>
<dbReference type="PANTHER" id="PTHR23502">
    <property type="entry name" value="MAJOR FACILITATOR SUPERFAMILY"/>
    <property type="match status" value="1"/>
</dbReference>
<evidence type="ECO:0000256" key="8">
    <source>
        <dbReference type="RuleBase" id="RU365088"/>
    </source>
</evidence>
<feature type="transmembrane region" description="Helical" evidence="8">
    <location>
        <begin position="208"/>
        <end position="230"/>
    </location>
</feature>
<feature type="transmembrane region" description="Helical" evidence="8">
    <location>
        <begin position="335"/>
        <end position="356"/>
    </location>
</feature>
<feature type="transmembrane region" description="Helical" evidence="8">
    <location>
        <begin position="94"/>
        <end position="116"/>
    </location>
</feature>
<feature type="transmembrane region" description="Helical" evidence="8">
    <location>
        <begin position="274"/>
        <end position="292"/>
    </location>
</feature>
<evidence type="ECO:0000256" key="2">
    <source>
        <dbReference type="ARBA" id="ARBA00006236"/>
    </source>
</evidence>
<keyword evidence="5 8" id="KW-0812">Transmembrane</keyword>